<feature type="transmembrane region" description="Helical" evidence="1">
    <location>
        <begin position="57"/>
        <end position="74"/>
    </location>
</feature>
<evidence type="ECO:0000313" key="3">
    <source>
        <dbReference type="Proteomes" id="UP000604046"/>
    </source>
</evidence>
<gene>
    <name evidence="2" type="ORF">SNAT2548_LOCUS26146</name>
</gene>
<organism evidence="2 3">
    <name type="scientific">Symbiodinium natans</name>
    <dbReference type="NCBI Taxonomy" id="878477"/>
    <lineage>
        <taxon>Eukaryota</taxon>
        <taxon>Sar</taxon>
        <taxon>Alveolata</taxon>
        <taxon>Dinophyceae</taxon>
        <taxon>Suessiales</taxon>
        <taxon>Symbiodiniaceae</taxon>
        <taxon>Symbiodinium</taxon>
    </lineage>
</organism>
<proteinExistence type="predicted"/>
<reference evidence="2" key="1">
    <citation type="submission" date="2021-02" db="EMBL/GenBank/DDBJ databases">
        <authorList>
            <person name="Dougan E. K."/>
            <person name="Rhodes N."/>
            <person name="Thang M."/>
            <person name="Chan C."/>
        </authorList>
    </citation>
    <scope>NUCLEOTIDE SEQUENCE</scope>
</reference>
<keyword evidence="1" id="KW-0472">Membrane</keyword>
<keyword evidence="1" id="KW-0812">Transmembrane</keyword>
<evidence type="ECO:0000256" key="1">
    <source>
        <dbReference type="SAM" id="Phobius"/>
    </source>
</evidence>
<keyword evidence="1" id="KW-1133">Transmembrane helix</keyword>
<sequence length="103" mass="11776">MYKMMFFFQWVHIVALQTVLCQLRLIICSLLILAALPMTRSIPAGSGEAEHLRRMRQVASIMLFVSLVCSGYYLNLALADEDQKLISENNWWTGAHGSGREHY</sequence>
<comment type="caution">
    <text evidence="2">The sequence shown here is derived from an EMBL/GenBank/DDBJ whole genome shotgun (WGS) entry which is preliminary data.</text>
</comment>
<protein>
    <submittedName>
        <fullName evidence="2">Uncharacterized protein</fullName>
    </submittedName>
</protein>
<feature type="transmembrane region" description="Helical" evidence="1">
    <location>
        <begin position="6"/>
        <end position="36"/>
    </location>
</feature>
<name>A0A812S4S4_9DINO</name>
<dbReference type="AlphaFoldDB" id="A0A812S4S4"/>
<keyword evidence="3" id="KW-1185">Reference proteome</keyword>
<accession>A0A812S4S4</accession>
<dbReference type="EMBL" id="CAJNDS010002419">
    <property type="protein sequence ID" value="CAE7467485.1"/>
    <property type="molecule type" value="Genomic_DNA"/>
</dbReference>
<evidence type="ECO:0000313" key="2">
    <source>
        <dbReference type="EMBL" id="CAE7467485.1"/>
    </source>
</evidence>
<dbReference type="Proteomes" id="UP000604046">
    <property type="component" value="Unassembled WGS sequence"/>
</dbReference>